<comment type="caution">
    <text evidence="1">The sequence shown here is derived from an EMBL/GenBank/DDBJ whole genome shotgun (WGS) entry which is preliminary data.</text>
</comment>
<protein>
    <recommendedName>
        <fullName evidence="2">CARDB domain-containing protein</fullName>
    </recommendedName>
</protein>
<proteinExistence type="predicted"/>
<organism evidence="1">
    <name type="scientific">marine sediment metagenome</name>
    <dbReference type="NCBI Taxonomy" id="412755"/>
    <lineage>
        <taxon>unclassified sequences</taxon>
        <taxon>metagenomes</taxon>
        <taxon>ecological metagenomes</taxon>
    </lineage>
</organism>
<evidence type="ECO:0008006" key="2">
    <source>
        <dbReference type="Google" id="ProtNLM"/>
    </source>
</evidence>
<evidence type="ECO:0000313" key="1">
    <source>
        <dbReference type="EMBL" id="KKK74656.1"/>
    </source>
</evidence>
<accession>A0A0F9AR30</accession>
<gene>
    <name evidence="1" type="ORF">LCGC14_2881590</name>
</gene>
<dbReference type="EMBL" id="LAZR01056216">
    <property type="protein sequence ID" value="KKK74656.1"/>
    <property type="molecule type" value="Genomic_DNA"/>
</dbReference>
<sequence>PKQTCSFRHFKYISLGNSILLQGLDRFFARSSHNRNRSSFSQRIYFIGNTNSFGAGLTDVILLKAHDPKPNMNFINFQVDDDNSGNSQGDNDGLIDTGETIELRITLQNKGELDAFNINATISSTDNNVTIISGYQDFINIPQNATGSSTSYYIFKINSSCPSDYYISMDLEINASNGGVWYDSFQIHVVGSGDPVYHSFSVFSESDGDLPADNDDIIDAGEIVVFNLTLKNLGGASLYGISGILEENDPYVIINDNSVDFGTINSSGGENSGQFGINVSGACPDKYSIDFDLNLTDIEGKSWELTFFLIVNGTPDYKTYSFTIIEYEGDGDNFVDAGESWYADISIKNNGSAIGKEVYVLLNSSDPYISFYNGSRNLNFGDIDINKTAY</sequence>
<reference evidence="1" key="1">
    <citation type="journal article" date="2015" name="Nature">
        <title>Complex archaea that bridge the gap between prokaryotes and eukaryotes.</title>
        <authorList>
            <person name="Spang A."/>
            <person name="Saw J.H."/>
            <person name="Jorgensen S.L."/>
            <person name="Zaremba-Niedzwiedzka K."/>
            <person name="Martijn J."/>
            <person name="Lind A.E."/>
            <person name="van Eijk R."/>
            <person name="Schleper C."/>
            <person name="Guy L."/>
            <person name="Ettema T.J."/>
        </authorList>
    </citation>
    <scope>NUCLEOTIDE SEQUENCE</scope>
</reference>
<name>A0A0F9AR30_9ZZZZ</name>
<feature type="non-terminal residue" evidence="1">
    <location>
        <position position="1"/>
    </location>
</feature>
<dbReference type="AlphaFoldDB" id="A0A0F9AR30"/>
<feature type="non-terminal residue" evidence="1">
    <location>
        <position position="390"/>
    </location>
</feature>